<feature type="non-terminal residue" evidence="1">
    <location>
        <position position="1"/>
    </location>
</feature>
<dbReference type="AlphaFoldDB" id="A0A0B7BVT3"/>
<protein>
    <submittedName>
        <fullName evidence="1">Uncharacterized protein</fullName>
    </submittedName>
</protein>
<evidence type="ECO:0000313" key="1">
    <source>
        <dbReference type="EMBL" id="CEK97118.1"/>
    </source>
</evidence>
<dbReference type="EMBL" id="HACG01050253">
    <property type="protein sequence ID" value="CEK97118.1"/>
    <property type="molecule type" value="Transcribed_RNA"/>
</dbReference>
<reference evidence="1" key="1">
    <citation type="submission" date="2014-12" db="EMBL/GenBank/DDBJ databases">
        <title>Insight into the proteome of Arion vulgaris.</title>
        <authorList>
            <person name="Aradska J."/>
            <person name="Bulat T."/>
            <person name="Smidak R."/>
            <person name="Sarate P."/>
            <person name="Gangsoo J."/>
            <person name="Sialana F."/>
            <person name="Bilban M."/>
            <person name="Lubec G."/>
        </authorList>
    </citation>
    <scope>NUCLEOTIDE SEQUENCE</scope>
    <source>
        <tissue evidence="1">Skin</tissue>
    </source>
</reference>
<gene>
    <name evidence="1" type="primary">ORF214694</name>
</gene>
<name>A0A0B7BVT3_9EUPU</name>
<organism evidence="1">
    <name type="scientific">Arion vulgaris</name>
    <dbReference type="NCBI Taxonomy" id="1028688"/>
    <lineage>
        <taxon>Eukaryota</taxon>
        <taxon>Metazoa</taxon>
        <taxon>Spiralia</taxon>
        <taxon>Lophotrochozoa</taxon>
        <taxon>Mollusca</taxon>
        <taxon>Gastropoda</taxon>
        <taxon>Heterobranchia</taxon>
        <taxon>Euthyneura</taxon>
        <taxon>Panpulmonata</taxon>
        <taxon>Eupulmonata</taxon>
        <taxon>Stylommatophora</taxon>
        <taxon>Helicina</taxon>
        <taxon>Arionoidea</taxon>
        <taxon>Arionidae</taxon>
        <taxon>Arion</taxon>
    </lineage>
</organism>
<proteinExistence type="predicted"/>
<accession>A0A0B7BVT3</accession>
<sequence>LTPLVTWTAPLHQVHHALMKLLDDLNKFHWTSKFVHDLHRPSVLTVSNALIRSTKTM</sequence>